<dbReference type="Pfam" id="PF02311">
    <property type="entry name" value="AraC_binding"/>
    <property type="match status" value="1"/>
</dbReference>
<dbReference type="Proteomes" id="UP000295636">
    <property type="component" value="Unassembled WGS sequence"/>
</dbReference>
<dbReference type="SMART" id="SM00342">
    <property type="entry name" value="HTH_ARAC"/>
    <property type="match status" value="1"/>
</dbReference>
<dbReference type="InterPro" id="IPR037923">
    <property type="entry name" value="HTH-like"/>
</dbReference>
<dbReference type="SUPFAM" id="SSF51215">
    <property type="entry name" value="Regulatory protein AraC"/>
    <property type="match status" value="1"/>
</dbReference>
<dbReference type="InterPro" id="IPR003313">
    <property type="entry name" value="AraC-bd"/>
</dbReference>
<keyword evidence="1" id="KW-0805">Transcription regulation</keyword>
<dbReference type="OrthoDB" id="1975977at2"/>
<dbReference type="AlphaFoldDB" id="A0A4R5KU60"/>
<dbReference type="PANTHER" id="PTHR43280">
    <property type="entry name" value="ARAC-FAMILY TRANSCRIPTIONAL REGULATOR"/>
    <property type="match status" value="1"/>
</dbReference>
<dbReference type="GO" id="GO:0043565">
    <property type="term" value="F:sequence-specific DNA binding"/>
    <property type="evidence" value="ECO:0007669"/>
    <property type="project" value="InterPro"/>
</dbReference>
<dbReference type="PANTHER" id="PTHR43280:SF28">
    <property type="entry name" value="HTH-TYPE TRANSCRIPTIONAL ACTIVATOR RHAS"/>
    <property type="match status" value="1"/>
</dbReference>
<dbReference type="SUPFAM" id="SSF46689">
    <property type="entry name" value="Homeodomain-like"/>
    <property type="match status" value="1"/>
</dbReference>
<dbReference type="InterPro" id="IPR009057">
    <property type="entry name" value="Homeodomain-like_sf"/>
</dbReference>
<keyword evidence="2" id="KW-0238">DNA-binding</keyword>
<dbReference type="InterPro" id="IPR014710">
    <property type="entry name" value="RmlC-like_jellyroll"/>
</dbReference>
<protein>
    <submittedName>
        <fullName evidence="5">AraC family transcriptional regulator</fullName>
    </submittedName>
</protein>
<dbReference type="Gene3D" id="1.10.10.60">
    <property type="entry name" value="Homeodomain-like"/>
    <property type="match status" value="2"/>
</dbReference>
<keyword evidence="6" id="KW-1185">Reference proteome</keyword>
<reference evidence="5 6" key="1">
    <citation type="submission" date="2019-03" db="EMBL/GenBank/DDBJ databases">
        <title>This is whole genome sequence of Paenibacillus sp MS74 strain.</title>
        <authorList>
            <person name="Trinh H.N."/>
        </authorList>
    </citation>
    <scope>NUCLEOTIDE SEQUENCE [LARGE SCALE GENOMIC DNA]</scope>
    <source>
        <strain evidence="5 6">MS74</strain>
    </source>
</reference>
<keyword evidence="3" id="KW-0804">Transcription</keyword>
<dbReference type="RefSeq" id="WP_133226750.1">
    <property type="nucleotide sequence ID" value="NZ_SMRT01000003.1"/>
</dbReference>
<evidence type="ECO:0000256" key="2">
    <source>
        <dbReference type="ARBA" id="ARBA00023125"/>
    </source>
</evidence>
<evidence type="ECO:0000313" key="5">
    <source>
        <dbReference type="EMBL" id="TDF98575.1"/>
    </source>
</evidence>
<evidence type="ECO:0000259" key="4">
    <source>
        <dbReference type="PROSITE" id="PS01124"/>
    </source>
</evidence>
<comment type="caution">
    <text evidence="5">The sequence shown here is derived from an EMBL/GenBank/DDBJ whole genome shotgun (WGS) entry which is preliminary data.</text>
</comment>
<dbReference type="Pfam" id="PF12833">
    <property type="entry name" value="HTH_18"/>
    <property type="match status" value="1"/>
</dbReference>
<dbReference type="InterPro" id="IPR018060">
    <property type="entry name" value="HTH_AraC"/>
</dbReference>
<dbReference type="PROSITE" id="PS01124">
    <property type="entry name" value="HTH_ARAC_FAMILY_2"/>
    <property type="match status" value="1"/>
</dbReference>
<proteinExistence type="predicted"/>
<dbReference type="Gene3D" id="2.60.120.10">
    <property type="entry name" value="Jelly Rolls"/>
    <property type="match status" value="1"/>
</dbReference>
<feature type="domain" description="HTH araC/xylS-type" evidence="4">
    <location>
        <begin position="196"/>
        <end position="297"/>
    </location>
</feature>
<name>A0A4R5KU60_9BACL</name>
<dbReference type="GO" id="GO:0003700">
    <property type="term" value="F:DNA-binding transcription factor activity"/>
    <property type="evidence" value="ECO:0007669"/>
    <property type="project" value="InterPro"/>
</dbReference>
<organism evidence="5 6">
    <name type="scientific">Paenibacillus piri</name>
    <dbReference type="NCBI Taxonomy" id="2547395"/>
    <lineage>
        <taxon>Bacteria</taxon>
        <taxon>Bacillati</taxon>
        <taxon>Bacillota</taxon>
        <taxon>Bacilli</taxon>
        <taxon>Bacillales</taxon>
        <taxon>Paenibacillaceae</taxon>
        <taxon>Paenibacillus</taxon>
    </lineage>
</organism>
<sequence>MAKLENSKIRDFTLEEYFAEDIQTNLHLFSMHGRRVKGTWFFPSHEHFQYELNYVIEGHQDFTVNGKTYAQQAGDLMLIHPGEVHFNRSGDGKEFSYFCLHFQMDDSQLLPALSRSTQTYFPAGSAMTERVMPHLHRLIGFSKHTASLNVLDRMSMMAELFQLFGSVADVLSSEKTAQPEPPENDRLAVYIATRIEQLVKNLHLHGPNDRDRTFINDIAADLDISLSYCNRIFKRRYHMSPRQYLSSLMLQKAKHLLKQKNLSIDHVGELLGYREIAHFSRQFKRWAGMSPAYYRQMNKSREQSN</sequence>
<accession>A0A4R5KU60</accession>
<dbReference type="EMBL" id="SMRT01000003">
    <property type="protein sequence ID" value="TDF98575.1"/>
    <property type="molecule type" value="Genomic_DNA"/>
</dbReference>
<evidence type="ECO:0000313" key="6">
    <source>
        <dbReference type="Proteomes" id="UP000295636"/>
    </source>
</evidence>
<gene>
    <name evidence="5" type="ORF">E1757_08475</name>
</gene>
<evidence type="ECO:0000256" key="1">
    <source>
        <dbReference type="ARBA" id="ARBA00023015"/>
    </source>
</evidence>
<evidence type="ECO:0000256" key="3">
    <source>
        <dbReference type="ARBA" id="ARBA00023163"/>
    </source>
</evidence>